<dbReference type="PANTHER" id="PTHR32097">
    <property type="entry name" value="CAMP-BINDING PROTEIN 1-RELATED"/>
    <property type="match status" value="1"/>
</dbReference>
<dbReference type="Gene3D" id="2.60.60.30">
    <property type="entry name" value="sav2460 like domains"/>
    <property type="match status" value="1"/>
</dbReference>
<evidence type="ECO:0000313" key="4">
    <source>
        <dbReference type="Proteomes" id="UP001226720"/>
    </source>
</evidence>
<evidence type="ECO:0000313" key="3">
    <source>
        <dbReference type="EMBL" id="MDQ0481106.1"/>
    </source>
</evidence>
<dbReference type="InterPro" id="IPR002035">
    <property type="entry name" value="VWF_A"/>
</dbReference>
<accession>A0ABU0JXY6</accession>
<dbReference type="Pfam" id="PF02342">
    <property type="entry name" value="TerD"/>
    <property type="match status" value="1"/>
</dbReference>
<dbReference type="Gene3D" id="3.40.50.410">
    <property type="entry name" value="von Willebrand factor, type A domain"/>
    <property type="match status" value="1"/>
</dbReference>
<comment type="caution">
    <text evidence="3">The sequence shown here is derived from an EMBL/GenBank/DDBJ whole genome shotgun (WGS) entry which is preliminary data.</text>
</comment>
<feature type="domain" description="VWFA" evidence="2">
    <location>
        <begin position="218"/>
        <end position="400"/>
    </location>
</feature>
<dbReference type="SMART" id="SM00327">
    <property type="entry name" value="VWA"/>
    <property type="match status" value="1"/>
</dbReference>
<dbReference type="InterPro" id="IPR051324">
    <property type="entry name" value="Stress/Tellurium_Resist"/>
</dbReference>
<evidence type="ECO:0000259" key="2">
    <source>
        <dbReference type="PROSITE" id="PS50234"/>
    </source>
</evidence>
<name>A0ABU0JXY6_9BACL</name>
<keyword evidence="4" id="KW-1185">Reference proteome</keyword>
<sequence length="419" mass="47245">MALQSLALQTGGNAPIAQDGQIEVTLEWFRALHDVDITCFLVGENGKVPNDDYMVFYNQSADPSRSVQFKQLSNNSISFQIKLDELPSFIEKCVFTATIDGQSTFQDVEGCALKAMSKTTDIRYEVNDAKEEKALVVAELYRYKGTFKLRGVGRGFNGGLKPLAEAHGVTVEEEEETEPETKQQEQTTQKINETKIDLLKKKVAISLQKKNIEHEKARVAVVIDASGSMTNLFKKGTVQRAFERALAVAAHMDDDGVLDVWFFGDRSMRAQSVTEDDFEDYVKRTYPAPKFFRGLGIGNNEPAVIKDILKKYTKEEPREDMATYVLFFSDGGIYKDAEISSLLKKASSENIFWQFIGIGKANYGILQKLDDLPGRVVDNADFFPFDDLDKVSDEELYNRLFNEYPVWLQEVKNRGMVSS</sequence>
<dbReference type="InterPro" id="IPR019303">
    <property type="entry name" value="vWA_TerF_C"/>
</dbReference>
<dbReference type="Proteomes" id="UP001226720">
    <property type="component" value="Unassembled WGS sequence"/>
</dbReference>
<protein>
    <submittedName>
        <fullName evidence="3">Stress response protein SCP2</fullName>
    </submittedName>
</protein>
<proteinExistence type="predicted"/>
<reference evidence="3" key="1">
    <citation type="submission" date="2023-07" db="EMBL/GenBank/DDBJ databases">
        <title>Genomic Encyclopedia of Type Strains, Phase IV (KMG-IV): sequencing the most valuable type-strain genomes for metagenomic binning, comparative biology and taxonomic classification.</title>
        <authorList>
            <person name="Goeker M."/>
        </authorList>
    </citation>
    <scope>NUCLEOTIDE SEQUENCE [LARGE SCALE GENOMIC DNA]</scope>
    <source>
        <strain evidence="3">JSM 076093</strain>
    </source>
</reference>
<dbReference type="RefSeq" id="WP_301551847.1">
    <property type="nucleotide sequence ID" value="NZ_JAQRMZ010000005.1"/>
</dbReference>
<evidence type="ECO:0000256" key="1">
    <source>
        <dbReference type="SAM" id="MobiDB-lite"/>
    </source>
</evidence>
<dbReference type="CDD" id="cd06974">
    <property type="entry name" value="TerD_like"/>
    <property type="match status" value="1"/>
</dbReference>
<dbReference type="EMBL" id="JAUSWM010000001">
    <property type="protein sequence ID" value="MDQ0481106.1"/>
    <property type="molecule type" value="Genomic_DNA"/>
</dbReference>
<dbReference type="GeneID" id="301327393"/>
<dbReference type="InterPro" id="IPR036465">
    <property type="entry name" value="vWFA_dom_sf"/>
</dbReference>
<dbReference type="Pfam" id="PF10138">
    <property type="entry name" value="vWA-TerF-like"/>
    <property type="match status" value="1"/>
</dbReference>
<feature type="region of interest" description="Disordered" evidence="1">
    <location>
        <begin position="168"/>
        <end position="189"/>
    </location>
</feature>
<dbReference type="SUPFAM" id="SSF53300">
    <property type="entry name" value="vWA-like"/>
    <property type="match status" value="1"/>
</dbReference>
<organism evidence="3 4">
    <name type="scientific">Guptibacillus hwajinpoensis</name>
    <dbReference type="NCBI Taxonomy" id="208199"/>
    <lineage>
        <taxon>Bacteria</taxon>
        <taxon>Bacillati</taxon>
        <taxon>Bacillota</taxon>
        <taxon>Bacilli</taxon>
        <taxon>Bacillales</taxon>
        <taxon>Guptibacillaceae</taxon>
        <taxon>Guptibacillus</taxon>
    </lineage>
</organism>
<gene>
    <name evidence="3" type="ORF">QO000_000059</name>
</gene>
<dbReference type="PANTHER" id="PTHR32097:SF3">
    <property type="entry name" value="TELLURITE RESISTANCE PROTEIN"/>
    <property type="match status" value="1"/>
</dbReference>
<dbReference type="InterPro" id="IPR003325">
    <property type="entry name" value="TerD"/>
</dbReference>
<dbReference type="PROSITE" id="PS50234">
    <property type="entry name" value="VWFA"/>
    <property type="match status" value="1"/>
</dbReference>